<dbReference type="OrthoDB" id="424402at2759"/>
<organism evidence="3 4">
    <name type="scientific">Halteria grandinella</name>
    <dbReference type="NCBI Taxonomy" id="5974"/>
    <lineage>
        <taxon>Eukaryota</taxon>
        <taxon>Sar</taxon>
        <taxon>Alveolata</taxon>
        <taxon>Ciliophora</taxon>
        <taxon>Intramacronucleata</taxon>
        <taxon>Spirotrichea</taxon>
        <taxon>Stichotrichia</taxon>
        <taxon>Sporadotrichida</taxon>
        <taxon>Halteriidae</taxon>
        <taxon>Halteria</taxon>
    </lineage>
</organism>
<keyword evidence="1" id="KW-0694">RNA-binding</keyword>
<name>A0A8J8T609_HALGN</name>
<gene>
    <name evidence="3" type="ORF">FGO68_gene11622</name>
</gene>
<comment type="caution">
    <text evidence="3">The sequence shown here is derived from an EMBL/GenBank/DDBJ whole genome shotgun (WGS) entry which is preliminary data.</text>
</comment>
<protein>
    <recommendedName>
        <fullName evidence="2">DNA/RNA-binding protein Alba-like domain-containing protein</fullName>
    </recommendedName>
</protein>
<proteinExistence type="predicted"/>
<evidence type="ECO:0000313" key="3">
    <source>
        <dbReference type="EMBL" id="TNV82821.1"/>
    </source>
</evidence>
<accession>A0A8J8T609</accession>
<dbReference type="Gene3D" id="3.30.110.20">
    <property type="entry name" value="Alba-like domain"/>
    <property type="match status" value="1"/>
</dbReference>
<keyword evidence="4" id="KW-1185">Reference proteome</keyword>
<dbReference type="GO" id="GO:0003723">
    <property type="term" value="F:RNA binding"/>
    <property type="evidence" value="ECO:0007669"/>
    <property type="project" value="UniProtKB-KW"/>
</dbReference>
<dbReference type="Proteomes" id="UP000785679">
    <property type="component" value="Unassembled WGS sequence"/>
</dbReference>
<feature type="domain" description="DNA/RNA-binding protein Alba-like" evidence="2">
    <location>
        <begin position="38"/>
        <end position="88"/>
    </location>
</feature>
<dbReference type="EMBL" id="RRYP01004485">
    <property type="protein sequence ID" value="TNV82821.1"/>
    <property type="molecule type" value="Genomic_DNA"/>
</dbReference>
<evidence type="ECO:0000313" key="4">
    <source>
        <dbReference type="Proteomes" id="UP000785679"/>
    </source>
</evidence>
<dbReference type="InterPro" id="IPR036882">
    <property type="entry name" value="Alba-like_dom_sf"/>
</dbReference>
<reference evidence="3" key="1">
    <citation type="submission" date="2019-06" db="EMBL/GenBank/DDBJ databases">
        <authorList>
            <person name="Zheng W."/>
        </authorList>
    </citation>
    <scope>NUCLEOTIDE SEQUENCE</scope>
    <source>
        <strain evidence="3">QDHG01</strain>
    </source>
</reference>
<dbReference type="AlphaFoldDB" id="A0A8J8T609"/>
<dbReference type="SUPFAM" id="SSF82704">
    <property type="entry name" value="AlbA-like"/>
    <property type="match status" value="1"/>
</dbReference>
<dbReference type="InterPro" id="IPR002775">
    <property type="entry name" value="DNA/RNA-bd_Alba-like"/>
</dbReference>
<evidence type="ECO:0000256" key="1">
    <source>
        <dbReference type="ARBA" id="ARBA00022884"/>
    </source>
</evidence>
<evidence type="ECO:0000259" key="2">
    <source>
        <dbReference type="Pfam" id="PF01918"/>
    </source>
</evidence>
<dbReference type="Pfam" id="PF01918">
    <property type="entry name" value="Alba"/>
    <property type="match status" value="1"/>
</dbReference>
<sequence>MELPSDQKYTHKKLLREAPTADIQDPSTLLVKVSRKLHIREAIAMIEEAETKDQRPKRVVILGCEETISKAISVAEIYKRKVKEGHSIILKQATKIYRKEFAYEVRKTEEDSAIEKVKKSCIEIVLSLDEPSQI</sequence>